<reference evidence="1 2" key="1">
    <citation type="submission" date="2018-08" db="EMBL/GenBank/DDBJ databases">
        <title>Recombination of ecologically and evolutionarily significant loci maintains genetic cohesion in the Pseudomonas syringae species complex.</title>
        <authorList>
            <person name="Dillon M."/>
            <person name="Thakur S."/>
            <person name="Almeida R.N.D."/>
            <person name="Weir B.S."/>
            <person name="Guttman D.S."/>
        </authorList>
    </citation>
    <scope>NUCLEOTIDE SEQUENCE [LARGE SCALE GENOMIC DNA]</scope>
    <source>
        <strain evidence="1 2">ICMP 4324</strain>
    </source>
</reference>
<proteinExistence type="predicted"/>
<evidence type="ECO:0000313" key="2">
    <source>
        <dbReference type="Proteomes" id="UP000276829"/>
    </source>
</evidence>
<name>A0A3M3FTT3_PSESG</name>
<evidence type="ECO:0000313" key="1">
    <source>
        <dbReference type="EMBL" id="RMM65320.1"/>
    </source>
</evidence>
<accession>A0A3M3FTT3</accession>
<gene>
    <name evidence="1" type="ORF">ALQ73_200295</name>
</gene>
<sequence>MVMRDRLGFASLVTHPQPAPVKNLSTEEEVVSGTGVGRAFVISGGTPESVANALPTAAGRLTYWKSGLRSMGWWGSIAFGLALSF</sequence>
<protein>
    <submittedName>
        <fullName evidence="1">Uncharacterized protein</fullName>
    </submittedName>
</protein>
<dbReference type="Proteomes" id="UP000276829">
    <property type="component" value="Unassembled WGS sequence"/>
</dbReference>
<comment type="caution">
    <text evidence="1">The sequence shown here is derived from an EMBL/GenBank/DDBJ whole genome shotgun (WGS) entry which is preliminary data.</text>
</comment>
<organism evidence="1 2">
    <name type="scientific">Pseudomonas savastanoi pv. glycinea</name>
    <name type="common">Pseudomonas syringae pv. glycinea</name>
    <dbReference type="NCBI Taxonomy" id="318"/>
    <lineage>
        <taxon>Bacteria</taxon>
        <taxon>Pseudomonadati</taxon>
        <taxon>Pseudomonadota</taxon>
        <taxon>Gammaproteobacteria</taxon>
        <taxon>Pseudomonadales</taxon>
        <taxon>Pseudomonadaceae</taxon>
        <taxon>Pseudomonas</taxon>
    </lineage>
</organism>
<dbReference type="AlphaFoldDB" id="A0A3M3FTT3"/>
<dbReference type="EMBL" id="RBON01000244">
    <property type="protein sequence ID" value="RMM65320.1"/>
    <property type="molecule type" value="Genomic_DNA"/>
</dbReference>